<feature type="domain" description="Ig-like" evidence="3">
    <location>
        <begin position="940"/>
        <end position="1018"/>
    </location>
</feature>
<feature type="domain" description="Ig-like" evidence="3">
    <location>
        <begin position="1512"/>
        <end position="1592"/>
    </location>
</feature>
<feature type="domain" description="Ig-like" evidence="3">
    <location>
        <begin position="1022"/>
        <end position="1101"/>
    </location>
</feature>
<feature type="domain" description="Ig-like" evidence="3">
    <location>
        <begin position="127"/>
        <end position="204"/>
    </location>
</feature>
<feature type="domain" description="Ig-like" evidence="3">
    <location>
        <begin position="1183"/>
        <end position="1262"/>
    </location>
</feature>
<evidence type="ECO:0000256" key="1">
    <source>
        <dbReference type="SAM" id="SignalP"/>
    </source>
</evidence>
<gene>
    <name evidence="4" type="ordered locus">Slin_4115</name>
</gene>
<proteinExistence type="predicted"/>
<feature type="chain" id="PRO_5003035639" description="Gliding motility-associated C-terminal domain-containing protein" evidence="1">
    <location>
        <begin position="25"/>
        <end position="2278"/>
    </location>
</feature>
<feature type="domain" description="Ig-like" evidence="3">
    <location>
        <begin position="860"/>
        <end position="937"/>
    </location>
</feature>
<name>D2QJQ6_SPILD</name>
<feature type="signal peptide" evidence="1">
    <location>
        <begin position="1"/>
        <end position="24"/>
    </location>
</feature>
<feature type="domain" description="Ig-like" evidence="3">
    <location>
        <begin position="1677"/>
        <end position="1753"/>
    </location>
</feature>
<evidence type="ECO:0008006" key="6">
    <source>
        <dbReference type="Google" id="ProtNLM"/>
    </source>
</evidence>
<feature type="domain" description="Ig-like" evidence="3">
    <location>
        <begin position="1103"/>
        <end position="1179"/>
    </location>
</feature>
<dbReference type="Pfam" id="PF19081">
    <property type="entry name" value="Ig_7"/>
    <property type="match status" value="19"/>
</dbReference>
<keyword evidence="5" id="KW-1185">Reference proteome</keyword>
<dbReference type="KEGG" id="sli:Slin_4115"/>
<feature type="domain" description="Ig-like" evidence="3">
    <location>
        <begin position="1347"/>
        <end position="1424"/>
    </location>
</feature>
<feature type="domain" description="Ig-like" evidence="3">
    <location>
        <begin position="289"/>
        <end position="366"/>
    </location>
</feature>
<sequence>MALPVRIFVLLLIGLLSLSKPSQAQIVVTSVAPNPVCPGAKITATFVTASTAQKTLTILLFKSGVSGSTRLSPTTTTNSVVGTIEAVIPQTTTAGSYYIQIQQEVTSPTASTILSNASSQFTVNAIPAPPSVANVTYCQGQTSSPLSATASGSGGTLNWYDPSGNPLGAAPTPPTAIPGNTIFSVSQTTNGCESDKVFLTVTINGKPAVAGTTNLSVCQNSTPVSLLSAVTATGTLKWYTGPVGGTGSTSTPTLVTNAAGSTTYYVTQTDANGCESDRASITYTVVGLPVAPAVSPVSVTYCQDVTAVPLVATPSNNGTLNWYFVAVGGTSVPSLTPSTAASANYYVSQTVAGCEGPRATLRVSINAKPDKPAVMAPIAYCQDAISTALSATVATGNYSLRWYGTDATGGTGSTLAPIPKTDTPGLFNYFVTQRDPVGCESDRASIPVTVNPRPAAPATTDITACQNTTPVSLLSAVTATGALTWYTAPTGGGALSGTPILSTTAVGVSAYYVSQTSAEGCESDRASIKYTVLSLPVTPTVSGSPLFYCQNATPANFVATAAGTLKWYTTLTGTVPLVSPVPSTSVAGTATYYVSQTDGNGCESPRASLTVVTSSRPALPAVVLLPAYCLNAVPASLSATALSSNTLRWYGTSETSGTASVTPSVPATNNAGSFSYYVSQVDGNGCESDRAVIPVTVNALPSAPTTSPIGICQNATVPLITSAVSAAGSLKWYTSPVSSASVVAPTLASSSVGSVTYYVTQTDANGCESSQSSVLVTVKPLPAAPVVPTSPIILCQSSVAAPLSATGTGTLVWYDPAGNTFSSLTPSTATVAPSTYKVSQIVDGCEGPTASITVIVIAKPNLPTLTVPGPYCQFETPAQLSATGLNLKWFTDPVGGTFSTVAPTPSASTPGTTTYYVTQTDGNGCESDRAPIAVRVKVKPAPPGTAPISFCANQVTTLTATTVTGGALTWYGTDPIAGTPTSTAPIPGTTVIGAPVSYYVSQTVESCESDKAAIAVTILGLPVAPTVSAAPVVYCQGAASVPLSATGTGTLNWYTVQTGGTASAAAPVPQTGNPTTTYYYVSQTVNGCEGPRATIAVTINPKPVQPLVTPTVVYCQNAVATVLAASAPGLLRWYADATGSTVIPTPTPSTATPGGTTYYVSQTDGNGCESDRASIAVSVVATPVAPATSTFILCQNSVSVPLTATPAAGGVLNWYTDPSGGVGSSAAPIPSTAQDGTFTYYVSQSISGCEGPRAPVTVIVKPMPTAPSVTSTLINTCLNAPPVALGATPSGGGTLNWYTSQSGGVSTATAPLPPTNQEGTLMYYVSQTVNGCEGSRTAITVVVRGLPVAPGVSATPIVYCQGTTAVALTATPTNGATLNWYSSSPGSVASTVAPTPSTTTTGIFTYYVSQSMNGCEGPKAPIVVLIQGTPTAPSVGSGQLYCQGGAATPVSATASPGGVLNWYTTPTGGNSSLTPPTPALTGTGTVLYYVSQSMNGCEGPRATVTVTIKSAPPAPTVGVSPAFCQGTTASQLVAIPSPGGTLNWYTAQTGGSGSSVAPIPATSSAGTVVYYVSQTDITGCESNRASVTVKINALPTSPTTASVSYCQGATAVPLSALANTGSTLNWYTAQTGGTASSVAPVPVTTSSGVNTYFVSQTDANGCESTRSLLLVVVQATPAAPSVTPLAPVCQNSVPVVLQAAGQNLKWYADATSANSIGNSVTVSTVQAGPYSYYVSQTVNQCESPRALVQGVVNALPLPPTVANINVCQDAPTQPLTAVGIALQWFDSSDSPIPVPTPVTKVDVNQTYIYKVSQTVSGCTSAKATMVYTVNVTPPPTVVTPVAYCQNAVAKPLQATGSSLRWYSPAGAVTTVAPTPPTTVVTAGASYSVSQLNSLGCESRKSEIKVTINALPTARLEGTTAVSLGNSAILSLTLTGTGPYSYVMSDGAVGTAETSVSSDITVSKITVTPSTTTSYSVVSVTNACGNGTVSGVATVSVQVPSVLTGVLGSSSICTGTLLTVPFSTSGKFTDANTFVVEIAGATGDSLSRRYTPIANGLLQGNTIVTTIPNTVAAGLYYIRVSATNAPYAVPGIRSPTLLTVKALPTASFSASKRLIYKGESTDLLFTLSGDAPWSVSYTAGSEGRSVSATKNLFPVSVSPTATTTYKLWSVSNGCGVGRVEGVDTTTIRVDVLLAEADPFGNSVKVYPVPADEVVTVDIDLPLQKEPAQLQLIGFDGHVAEQLLTRQKQTSLPLDKVSAGTYLLHITIGNKTTVRKILKR</sequence>
<evidence type="ECO:0000259" key="3">
    <source>
        <dbReference type="Pfam" id="PF19081"/>
    </source>
</evidence>
<dbReference type="InterPro" id="IPR044023">
    <property type="entry name" value="Ig_7"/>
</dbReference>
<evidence type="ECO:0000313" key="5">
    <source>
        <dbReference type="Proteomes" id="UP000002028"/>
    </source>
</evidence>
<accession>D2QJQ6</accession>
<feature type="domain" description="Ig-like" evidence="3">
    <location>
        <begin position="454"/>
        <end position="532"/>
    </location>
</feature>
<dbReference type="EMBL" id="CP001769">
    <property type="protein sequence ID" value="ADB40102.1"/>
    <property type="molecule type" value="Genomic_DNA"/>
</dbReference>
<organism evidence="4 5">
    <name type="scientific">Spirosoma linguale (strain ATCC 33905 / DSM 74 / LMG 10896 / Claus 1)</name>
    <dbReference type="NCBI Taxonomy" id="504472"/>
    <lineage>
        <taxon>Bacteria</taxon>
        <taxon>Pseudomonadati</taxon>
        <taxon>Bacteroidota</taxon>
        <taxon>Cytophagia</taxon>
        <taxon>Cytophagales</taxon>
        <taxon>Cytophagaceae</taxon>
        <taxon>Spirosoma</taxon>
    </lineage>
</organism>
<dbReference type="STRING" id="504472.Slin_4115"/>
<feature type="domain" description="Ig-like" evidence="3">
    <location>
        <begin position="369"/>
        <end position="452"/>
    </location>
</feature>
<feature type="domain" description="Ig-like" evidence="3">
    <location>
        <begin position="207"/>
        <end position="285"/>
    </location>
</feature>
<feature type="domain" description="Ig-like" evidence="3">
    <location>
        <begin position="1595"/>
        <end position="1673"/>
    </location>
</feature>
<evidence type="ECO:0000259" key="2">
    <source>
        <dbReference type="Pfam" id="PF18962"/>
    </source>
</evidence>
<dbReference type="Pfam" id="PF18962">
    <property type="entry name" value="Por_Secre_tail"/>
    <property type="match status" value="1"/>
</dbReference>
<dbReference type="Proteomes" id="UP000002028">
    <property type="component" value="Chromosome"/>
</dbReference>
<evidence type="ECO:0000313" key="4">
    <source>
        <dbReference type="EMBL" id="ADB40102.1"/>
    </source>
</evidence>
<keyword evidence="1" id="KW-0732">Signal</keyword>
<feature type="domain" description="Ig-like" evidence="3">
    <location>
        <begin position="1430"/>
        <end position="1508"/>
    </location>
</feature>
<dbReference type="NCBIfam" id="TIGR04183">
    <property type="entry name" value="Por_Secre_tail"/>
    <property type="match status" value="1"/>
</dbReference>
<dbReference type="InterPro" id="IPR026444">
    <property type="entry name" value="Secre_tail"/>
</dbReference>
<feature type="domain" description="Ig-like" evidence="3">
    <location>
        <begin position="701"/>
        <end position="780"/>
    </location>
</feature>
<protein>
    <recommendedName>
        <fullName evidence="6">Gliding motility-associated C-terminal domain-containing protein</fullName>
    </recommendedName>
</protein>
<feature type="domain" description="Secretion system C-terminal sorting" evidence="2">
    <location>
        <begin position="2204"/>
        <end position="2275"/>
    </location>
</feature>
<feature type="domain" description="Ig-like" evidence="3">
    <location>
        <begin position="1264"/>
        <end position="1343"/>
    </location>
</feature>
<feature type="domain" description="Ig-like" evidence="3">
    <location>
        <begin position="536"/>
        <end position="612"/>
    </location>
</feature>
<dbReference type="RefSeq" id="WP_012928612.1">
    <property type="nucleotide sequence ID" value="NC_013730.1"/>
</dbReference>
<dbReference type="eggNOG" id="COG1409">
    <property type="taxonomic scope" value="Bacteria"/>
</dbReference>
<dbReference type="HOGENOM" id="CLU_227330_0_0_10"/>
<feature type="domain" description="Ig-like" evidence="3">
    <location>
        <begin position="617"/>
        <end position="698"/>
    </location>
</feature>
<dbReference type="eggNOG" id="COG3405">
    <property type="taxonomic scope" value="Bacteria"/>
</dbReference>
<reference evidence="4 5" key="1">
    <citation type="journal article" date="2010" name="Stand. Genomic Sci.">
        <title>Complete genome sequence of Spirosoma linguale type strain (1).</title>
        <authorList>
            <person name="Lail K."/>
            <person name="Sikorski J."/>
            <person name="Saunders E."/>
            <person name="Lapidus A."/>
            <person name="Glavina Del Rio T."/>
            <person name="Copeland A."/>
            <person name="Tice H."/>
            <person name="Cheng J.-F."/>
            <person name="Lucas S."/>
            <person name="Nolan M."/>
            <person name="Bruce D."/>
            <person name="Goodwin L."/>
            <person name="Pitluck S."/>
            <person name="Ivanova N."/>
            <person name="Mavromatis K."/>
            <person name="Ovchinnikova G."/>
            <person name="Pati A."/>
            <person name="Chen A."/>
            <person name="Palaniappan K."/>
            <person name="Land M."/>
            <person name="Hauser L."/>
            <person name="Chang Y.-J."/>
            <person name="Jeffries C.D."/>
            <person name="Chain P."/>
            <person name="Brettin T."/>
            <person name="Detter J.C."/>
            <person name="Schuetze A."/>
            <person name="Rohde M."/>
            <person name="Tindall B.J."/>
            <person name="Goeker M."/>
            <person name="Bristow J."/>
            <person name="Eisen J.A."/>
            <person name="Markowitz V."/>
            <person name="Hugenholtz P."/>
            <person name="Kyrpides N.C."/>
            <person name="Klenk H.-P."/>
            <person name="Chen F."/>
        </authorList>
    </citation>
    <scope>NUCLEOTIDE SEQUENCE [LARGE SCALE GENOMIC DNA]</scope>
    <source>
        <strain evidence="5">ATCC 33905 / DSM 74 / LMG 10896 / Claus 1</strain>
    </source>
</reference>